<reference evidence="2" key="1">
    <citation type="submission" date="2020-11" db="EMBL/GenBank/DDBJ databases">
        <authorList>
            <person name="Tran Van P."/>
        </authorList>
    </citation>
    <scope>NUCLEOTIDE SEQUENCE</scope>
</reference>
<dbReference type="AlphaFoldDB" id="A0A7R9FTN4"/>
<dbReference type="EMBL" id="CAJPEV010008139">
    <property type="protein sequence ID" value="CAG0905131.1"/>
    <property type="molecule type" value="Genomic_DNA"/>
</dbReference>
<gene>
    <name evidence="2" type="ORF">DSTB1V02_LOCUS13914</name>
</gene>
<feature type="region of interest" description="Disordered" evidence="1">
    <location>
        <begin position="1"/>
        <end position="23"/>
    </location>
</feature>
<sequence length="481" mass="54822">PEKKKPPAELQQTQEPPRANEMVQRRIRLRELQEKTLRKLEEQLREDRRRKTSSGTLHVVNKSRLGEGENQEPSQTEVETKKTKQWTLMKGISHEDPIRNFVGQQQEEEQKGEKMESVKCENEGMPGNLGGQLEEDSGQLTEMQQQHDNHEEDPSETKMTNEDDIARSQLQKQNQELEPKLVEPQKDEEERVPGPSERPASEKEKATQEAPSRGLPEFPSPREKDEEGKRLERWENVETESESDSSQERQDERSVPSLEVHEQNAVQEEATGHEVVPSNEEDAGHLQDEEPNEELKPPTTETKNEQEQVQEPSLSHASEKATTQEAPSRELGEDPQENENCFGSGDGVGTGRSLGSRKELPNEHRVLIHDFREKKTVPDEFMASTTKPVREESSDHHPAEKQNEELELQSTMVCARIPKILKWQTYVGSSIWEQSGRYSVLPLGFHYPPYAYLSAPVFVVGVRNPLAVASPASRRTSIYTD</sequence>
<accession>A0A7R9FTN4</accession>
<feature type="region of interest" description="Disordered" evidence="1">
    <location>
        <begin position="43"/>
        <end position="405"/>
    </location>
</feature>
<dbReference type="EMBL" id="LR907656">
    <property type="protein sequence ID" value="CAD7254168.1"/>
    <property type="molecule type" value="Genomic_DNA"/>
</dbReference>
<feature type="non-terminal residue" evidence="2">
    <location>
        <position position="1"/>
    </location>
</feature>
<feature type="compositionally biased region" description="Polar residues" evidence="1">
    <location>
        <begin position="307"/>
        <end position="326"/>
    </location>
</feature>
<feature type="compositionally biased region" description="Basic and acidic residues" evidence="1">
    <location>
        <begin position="145"/>
        <end position="166"/>
    </location>
</feature>
<feature type="compositionally biased region" description="Basic and acidic residues" evidence="1">
    <location>
        <begin position="108"/>
        <end position="122"/>
    </location>
</feature>
<feature type="compositionally biased region" description="Basic and acidic residues" evidence="1">
    <location>
        <begin position="388"/>
        <end position="404"/>
    </location>
</feature>
<dbReference type="Proteomes" id="UP000677054">
    <property type="component" value="Unassembled WGS sequence"/>
</dbReference>
<feature type="compositionally biased region" description="Basic and acidic residues" evidence="1">
    <location>
        <begin position="356"/>
        <end position="378"/>
    </location>
</feature>
<evidence type="ECO:0000313" key="3">
    <source>
        <dbReference type="Proteomes" id="UP000677054"/>
    </source>
</evidence>
<feature type="compositionally biased region" description="Basic and acidic residues" evidence="1">
    <location>
        <begin position="282"/>
        <end position="306"/>
    </location>
</feature>
<organism evidence="2">
    <name type="scientific">Darwinula stevensoni</name>
    <dbReference type="NCBI Taxonomy" id="69355"/>
    <lineage>
        <taxon>Eukaryota</taxon>
        <taxon>Metazoa</taxon>
        <taxon>Ecdysozoa</taxon>
        <taxon>Arthropoda</taxon>
        <taxon>Crustacea</taxon>
        <taxon>Oligostraca</taxon>
        <taxon>Ostracoda</taxon>
        <taxon>Podocopa</taxon>
        <taxon>Podocopida</taxon>
        <taxon>Darwinulocopina</taxon>
        <taxon>Darwinuloidea</taxon>
        <taxon>Darwinulidae</taxon>
        <taxon>Darwinula</taxon>
    </lineage>
</organism>
<protein>
    <submittedName>
        <fullName evidence="2">Uncharacterized protein</fullName>
    </submittedName>
</protein>
<feature type="compositionally biased region" description="Basic and acidic residues" evidence="1">
    <location>
        <begin position="220"/>
        <end position="236"/>
    </location>
</feature>
<evidence type="ECO:0000256" key="1">
    <source>
        <dbReference type="SAM" id="MobiDB-lite"/>
    </source>
</evidence>
<name>A0A7R9FTN4_9CRUS</name>
<evidence type="ECO:0000313" key="2">
    <source>
        <dbReference type="EMBL" id="CAD7254168.1"/>
    </source>
</evidence>
<feature type="compositionally biased region" description="Basic and acidic residues" evidence="1">
    <location>
        <begin position="246"/>
        <end position="262"/>
    </location>
</feature>
<proteinExistence type="predicted"/>
<keyword evidence="3" id="KW-1185">Reference proteome</keyword>
<feature type="compositionally biased region" description="Basic and acidic residues" evidence="1">
    <location>
        <begin position="175"/>
        <end position="192"/>
    </location>
</feature>